<dbReference type="AlphaFoldDB" id="A0A0H5SF90"/>
<keyword evidence="1" id="KW-1133">Transmembrane helix</keyword>
<gene>
    <name evidence="2" type="ORF">HHT355_0475</name>
</gene>
<feature type="transmembrane region" description="Helical" evidence="1">
    <location>
        <begin position="33"/>
        <end position="54"/>
    </location>
</feature>
<dbReference type="EMBL" id="CVTD020000008">
    <property type="protein sequence ID" value="CRZ33680.1"/>
    <property type="molecule type" value="Genomic_DNA"/>
</dbReference>
<keyword evidence="3" id="KW-1185">Reference proteome</keyword>
<dbReference type="OrthoDB" id="1779586at2"/>
<reference evidence="2 3" key="1">
    <citation type="submission" date="2015-06" db="EMBL/GenBank/DDBJ databases">
        <authorList>
            <person name="Wibberg Daniel"/>
        </authorList>
    </citation>
    <scope>NUCLEOTIDE SEQUENCE [LARGE SCALE GENOMIC DNA]</scope>
    <source>
        <strain evidence="2 3">T3/55T</strain>
    </source>
</reference>
<keyword evidence="1" id="KW-0472">Membrane</keyword>
<feature type="transmembrane region" description="Helical" evidence="1">
    <location>
        <begin position="7"/>
        <end position="27"/>
    </location>
</feature>
<sequence length="207" mass="24134">MGEIYEWVRNIVIYLILNTIIMNLLGNSNYKKYISIVSGMILLIIVTTPFIKLLKLGDIMDYYLNANIYRTDISDYKNKLILMEEKQKEAVINELKNRIKDHVSELLAEEGLYLYDFDIAINRDENSRNYGEIEAMYITAGYEESENIPVQKINIERIVISDLKKDSKSAKEDRQKIPSPEEIHLKNRLSDFYNLKKDNINISIQGG</sequence>
<accession>A0A0H5SF90</accession>
<protein>
    <recommendedName>
        <fullName evidence="4">Stage III sporulation protein AF</fullName>
    </recommendedName>
</protein>
<dbReference type="Proteomes" id="UP000236497">
    <property type="component" value="Unassembled WGS sequence"/>
</dbReference>
<dbReference type="InterPro" id="IPR014245">
    <property type="entry name" value="Spore_III_AF"/>
</dbReference>
<proteinExistence type="predicted"/>
<dbReference type="RefSeq" id="WP_103201844.1">
    <property type="nucleotide sequence ID" value="NZ_CVTD020000008.1"/>
</dbReference>
<keyword evidence="1" id="KW-0812">Transmembrane</keyword>
<evidence type="ECO:0000313" key="3">
    <source>
        <dbReference type="Proteomes" id="UP000236497"/>
    </source>
</evidence>
<evidence type="ECO:0000313" key="2">
    <source>
        <dbReference type="EMBL" id="CRZ33680.1"/>
    </source>
</evidence>
<evidence type="ECO:0000256" key="1">
    <source>
        <dbReference type="SAM" id="Phobius"/>
    </source>
</evidence>
<organism evidence="2 3">
    <name type="scientific">Herbinix hemicellulosilytica</name>
    <dbReference type="NCBI Taxonomy" id="1564487"/>
    <lineage>
        <taxon>Bacteria</taxon>
        <taxon>Bacillati</taxon>
        <taxon>Bacillota</taxon>
        <taxon>Clostridia</taxon>
        <taxon>Lachnospirales</taxon>
        <taxon>Lachnospiraceae</taxon>
        <taxon>Herbinix</taxon>
    </lineage>
</organism>
<evidence type="ECO:0008006" key="4">
    <source>
        <dbReference type="Google" id="ProtNLM"/>
    </source>
</evidence>
<dbReference type="Pfam" id="PF09581">
    <property type="entry name" value="Spore_III_AF"/>
    <property type="match status" value="1"/>
</dbReference>
<name>A0A0H5SF90_HERHM</name>